<comment type="caution">
    <text evidence="2">The sequence shown here is derived from an EMBL/GenBank/DDBJ whole genome shotgun (WGS) entry which is preliminary data.</text>
</comment>
<dbReference type="AlphaFoldDB" id="A0A9K3DCP5"/>
<gene>
    <name evidence="2" type="ORF">KIPB_016441</name>
</gene>
<protein>
    <submittedName>
        <fullName evidence="2">Uncharacterized protein</fullName>
    </submittedName>
</protein>
<dbReference type="Proteomes" id="UP000265618">
    <property type="component" value="Unassembled WGS sequence"/>
</dbReference>
<feature type="non-terminal residue" evidence="2">
    <location>
        <position position="1"/>
    </location>
</feature>
<feature type="signal peptide" evidence="1">
    <location>
        <begin position="1"/>
        <end position="25"/>
    </location>
</feature>
<dbReference type="EMBL" id="BDIP01010044">
    <property type="protein sequence ID" value="GIQ92585.1"/>
    <property type="molecule type" value="Genomic_DNA"/>
</dbReference>
<reference evidence="2 3" key="1">
    <citation type="journal article" date="2018" name="PLoS ONE">
        <title>The draft genome of Kipferlia bialata reveals reductive genome evolution in fornicate parasites.</title>
        <authorList>
            <person name="Tanifuji G."/>
            <person name="Takabayashi S."/>
            <person name="Kume K."/>
            <person name="Takagi M."/>
            <person name="Nakayama T."/>
            <person name="Kamikawa R."/>
            <person name="Inagaki Y."/>
            <person name="Hashimoto T."/>
        </authorList>
    </citation>
    <scope>NUCLEOTIDE SEQUENCE [LARGE SCALE GENOMIC DNA]</scope>
    <source>
        <strain evidence="2">NY0173</strain>
    </source>
</reference>
<keyword evidence="1" id="KW-0732">Signal</keyword>
<evidence type="ECO:0000313" key="2">
    <source>
        <dbReference type="EMBL" id="GIQ92585.1"/>
    </source>
</evidence>
<proteinExistence type="predicted"/>
<evidence type="ECO:0000256" key="1">
    <source>
        <dbReference type="SAM" id="SignalP"/>
    </source>
</evidence>
<accession>A0A9K3DCP5</accession>
<dbReference type="PROSITE" id="PS51257">
    <property type="entry name" value="PROKAR_LIPOPROTEIN"/>
    <property type="match status" value="1"/>
</dbReference>
<sequence length="137" mass="15010">MSEKNTHEAASVLFALVACCTDIVARIDDAALTRYDWGDLPEFDTNDTTERRLLFPSIATHGSGTEEETSYTIDIDSSPSTGVYKGETDKGRVVVKVTKRYNVAAHQLLATATPKAAPTIYSCEPLYPGSEYRVIVM</sequence>
<evidence type="ECO:0000313" key="3">
    <source>
        <dbReference type="Proteomes" id="UP000265618"/>
    </source>
</evidence>
<feature type="chain" id="PRO_5039935131" evidence="1">
    <location>
        <begin position="26"/>
        <end position="137"/>
    </location>
</feature>
<organism evidence="2 3">
    <name type="scientific">Kipferlia bialata</name>
    <dbReference type="NCBI Taxonomy" id="797122"/>
    <lineage>
        <taxon>Eukaryota</taxon>
        <taxon>Metamonada</taxon>
        <taxon>Carpediemonas-like organisms</taxon>
        <taxon>Kipferlia</taxon>
    </lineage>
</organism>
<keyword evidence="3" id="KW-1185">Reference proteome</keyword>
<name>A0A9K3DCP5_9EUKA</name>